<feature type="domain" description="Ketoreductase" evidence="4">
    <location>
        <begin position="6"/>
        <end position="188"/>
    </location>
</feature>
<dbReference type="PANTHER" id="PTHR24321:SF8">
    <property type="entry name" value="ESTRADIOL 17-BETA-DEHYDROGENASE 8-RELATED"/>
    <property type="match status" value="1"/>
</dbReference>
<dbReference type="PANTHER" id="PTHR24321">
    <property type="entry name" value="DEHYDROGENASES, SHORT CHAIN"/>
    <property type="match status" value="1"/>
</dbReference>
<dbReference type="PRINTS" id="PR00081">
    <property type="entry name" value="GDHRDH"/>
</dbReference>
<evidence type="ECO:0000259" key="4">
    <source>
        <dbReference type="SMART" id="SM00822"/>
    </source>
</evidence>
<dbReference type="RefSeq" id="WP_023378480.1">
    <property type="nucleotide sequence ID" value="NZ_JABWRR010000008.1"/>
</dbReference>
<keyword evidence="2" id="KW-0560">Oxidoreductase</keyword>
<organism evidence="5 6">
    <name type="scientific">Pseudomonas taiwanensis</name>
    <dbReference type="NCBI Taxonomy" id="470150"/>
    <lineage>
        <taxon>Bacteria</taxon>
        <taxon>Pseudomonadati</taxon>
        <taxon>Pseudomonadota</taxon>
        <taxon>Gammaproteobacteria</taxon>
        <taxon>Pseudomonadales</taxon>
        <taxon>Pseudomonadaceae</taxon>
        <taxon>Pseudomonas</taxon>
    </lineage>
</organism>
<dbReference type="PROSITE" id="PS00061">
    <property type="entry name" value="ADH_SHORT"/>
    <property type="match status" value="1"/>
</dbReference>
<comment type="similarity">
    <text evidence="1">Belongs to the short-chain dehydrogenases/reductases (SDR) family.</text>
</comment>
<protein>
    <submittedName>
        <fullName evidence="5">SDR family oxidoreductase</fullName>
    </submittedName>
</protein>
<comment type="caution">
    <text evidence="5">The sequence shown here is derived from an EMBL/GenBank/DDBJ whole genome shotgun (WGS) entry which is preliminary data.</text>
</comment>
<evidence type="ECO:0000256" key="2">
    <source>
        <dbReference type="ARBA" id="ARBA00023002"/>
    </source>
</evidence>
<dbReference type="Pfam" id="PF13561">
    <property type="entry name" value="adh_short_C2"/>
    <property type="match status" value="1"/>
</dbReference>
<evidence type="ECO:0000256" key="3">
    <source>
        <dbReference type="ARBA" id="ARBA00023027"/>
    </source>
</evidence>
<dbReference type="PRINTS" id="PR00080">
    <property type="entry name" value="SDRFAMILY"/>
</dbReference>
<dbReference type="InterPro" id="IPR002347">
    <property type="entry name" value="SDR_fam"/>
</dbReference>
<dbReference type="InterPro" id="IPR020904">
    <property type="entry name" value="Sc_DH/Rdtase_CS"/>
</dbReference>
<dbReference type="InterPro" id="IPR057326">
    <property type="entry name" value="KR_dom"/>
</dbReference>
<evidence type="ECO:0000256" key="1">
    <source>
        <dbReference type="ARBA" id="ARBA00006484"/>
    </source>
</evidence>
<reference evidence="5 6" key="1">
    <citation type="journal article" date="2020" name="Microorganisms">
        <title>Reliable Identification of Environmental Pseudomonas Isolates Using the rpoD Gene.</title>
        <authorList>
            <consortium name="The Broad Institute Genome Sequencing Platform"/>
            <person name="Girard L."/>
            <person name="Lood C."/>
            <person name="Rokni-Zadeh H."/>
            <person name="van Noort V."/>
            <person name="Lavigne R."/>
            <person name="De Mot R."/>
        </authorList>
    </citation>
    <scope>NUCLEOTIDE SEQUENCE [LARGE SCALE GENOMIC DNA]</scope>
    <source>
        <strain evidence="5 6">RW7P2</strain>
    </source>
</reference>
<sequence>MQFEEKTVAVTGGTNGIGLEVAQRLVAQGARVVVLGRSLEKGRAAMALLGERASFIACDVAEAGAVRDAFCEIETRFGGLDHAVNAAGVTAPYAPVADLQPQDWDRVMRINLHGPLYCLQQELRLIGQRAGGAIVNVSSCAGVMAMPNQAAYVASKAALNALTQVVAMESATDRDGRHAVRVNAVAPGPILGGMNSPERLAASPANTQRKINATAMKRFGEAGEVADAVLFLLSATASYITGSVLSVDGGYHIGKFE</sequence>
<proteinExistence type="inferred from homology"/>
<name>A0ABR6V385_9PSED</name>
<dbReference type="Gene3D" id="3.40.50.720">
    <property type="entry name" value="NAD(P)-binding Rossmann-like Domain"/>
    <property type="match status" value="1"/>
</dbReference>
<keyword evidence="3" id="KW-0520">NAD</keyword>
<dbReference type="Proteomes" id="UP000628086">
    <property type="component" value="Unassembled WGS sequence"/>
</dbReference>
<dbReference type="InterPro" id="IPR036291">
    <property type="entry name" value="NAD(P)-bd_dom_sf"/>
</dbReference>
<dbReference type="EMBL" id="JABWRS010000002">
    <property type="protein sequence ID" value="MBC3474792.1"/>
    <property type="molecule type" value="Genomic_DNA"/>
</dbReference>
<gene>
    <name evidence="5" type="ORF">HU747_04175</name>
</gene>
<dbReference type="SUPFAM" id="SSF51735">
    <property type="entry name" value="NAD(P)-binding Rossmann-fold domains"/>
    <property type="match status" value="1"/>
</dbReference>
<dbReference type="CDD" id="cd05233">
    <property type="entry name" value="SDR_c"/>
    <property type="match status" value="1"/>
</dbReference>
<accession>A0ABR6V385</accession>
<evidence type="ECO:0000313" key="5">
    <source>
        <dbReference type="EMBL" id="MBC3474792.1"/>
    </source>
</evidence>
<dbReference type="SMART" id="SM00822">
    <property type="entry name" value="PKS_KR"/>
    <property type="match status" value="1"/>
</dbReference>
<keyword evidence="6" id="KW-1185">Reference proteome</keyword>
<evidence type="ECO:0000313" key="6">
    <source>
        <dbReference type="Proteomes" id="UP000628086"/>
    </source>
</evidence>